<dbReference type="CDD" id="cd00086">
    <property type="entry name" value="homeodomain"/>
    <property type="match status" value="1"/>
</dbReference>
<evidence type="ECO:0000256" key="1">
    <source>
        <dbReference type="ARBA" id="ARBA00004127"/>
    </source>
</evidence>
<dbReference type="PROSITE" id="PS50071">
    <property type="entry name" value="HOMEOBOX_2"/>
    <property type="match status" value="1"/>
</dbReference>
<dbReference type="PANTHER" id="PTHR24327:SF41">
    <property type="entry name" value="BRAIN-SPECIFIC HOMEOBOX PROTEIN"/>
    <property type="match status" value="1"/>
</dbReference>
<dbReference type="InterPro" id="IPR017970">
    <property type="entry name" value="Homeobox_CS"/>
</dbReference>
<evidence type="ECO:0000256" key="8">
    <source>
        <dbReference type="SAM" id="MobiDB-lite"/>
    </source>
</evidence>
<protein>
    <submittedName>
        <fullName evidence="10">HD2 homeodomain mating-type protein</fullName>
    </submittedName>
</protein>
<dbReference type="Gene3D" id="1.10.10.60">
    <property type="entry name" value="Homeodomain-like"/>
    <property type="match status" value="1"/>
</dbReference>
<dbReference type="InterPro" id="IPR009057">
    <property type="entry name" value="Homeodomain-like_sf"/>
</dbReference>
<name>G9I6E4_9AGAR</name>
<dbReference type="GO" id="GO:0005634">
    <property type="term" value="C:nucleus"/>
    <property type="evidence" value="ECO:0007669"/>
    <property type="project" value="UniProtKB-SubCell"/>
</dbReference>
<dbReference type="SMR" id="G9I6E4"/>
<dbReference type="AlphaFoldDB" id="G9I6E4"/>
<dbReference type="GO" id="GO:0000978">
    <property type="term" value="F:RNA polymerase II cis-regulatory region sequence-specific DNA binding"/>
    <property type="evidence" value="ECO:0007669"/>
    <property type="project" value="TreeGrafter"/>
</dbReference>
<evidence type="ECO:0000259" key="9">
    <source>
        <dbReference type="PROSITE" id="PS50071"/>
    </source>
</evidence>
<dbReference type="PANTHER" id="PTHR24327">
    <property type="entry name" value="HOMEOBOX PROTEIN"/>
    <property type="match status" value="1"/>
</dbReference>
<organism evidence="10">
    <name type="scientific">Volvariella volvacea</name>
    <dbReference type="NCBI Taxonomy" id="36659"/>
    <lineage>
        <taxon>Eukaryota</taxon>
        <taxon>Fungi</taxon>
        <taxon>Dikarya</taxon>
        <taxon>Basidiomycota</taxon>
        <taxon>Agaricomycotina</taxon>
        <taxon>Agaricomycetes</taxon>
        <taxon>Agaricomycetidae</taxon>
        <taxon>Agaricales</taxon>
        <taxon>Pluteineae</taxon>
        <taxon>Pluteaceae</taxon>
        <taxon>Volvariella</taxon>
    </lineage>
</organism>
<evidence type="ECO:0000256" key="4">
    <source>
        <dbReference type="ARBA" id="ARBA00023155"/>
    </source>
</evidence>
<accession>G9I6E4</accession>
<reference evidence="10" key="1">
    <citation type="submission" date="2011-08" db="EMBL/GenBank/DDBJ databases">
        <title>Cloning and sequence analysis of A mating-type in Volvariella volvacea.</title>
        <authorList>
            <person name="Xie B.G."/>
            <person name="Chen B.Z."/>
            <person name="Zou F."/>
            <person name="Deng Y.J."/>
            <person name="Gui F."/>
        </authorList>
    </citation>
    <scope>NUCLEOTIDE SEQUENCE</scope>
</reference>
<sequence>MPPSLEPILAQYCLPHYQHQQLLHSYETAALKMRQRTIDAYRSYLSQLTQTEPQPRHIVKTARSTFQVRYERQLEEFERICRTAAESYVATTTPASISSEKQERKERLPFKAEFTPLLENYFAKNAYPSSADRTVLAKKSGMTQRQIEVWFQNHRNRAKKEGRQLARLQSPNPKPPIDIQINPSRKVPPDHLTPLNRQKASPNPVLVASHNFLDYSPSATTYPRPYATPSEHVYCPINCDFSTPWSRSPTSSTSNNKVKDNPSLDSLCTDVHQLRIWETIKCKKPSKTFRSTKRQPFPRMSYTPLTSPSKIMQRPIKPFPMVSAPKDARSRAFATVPKATINDYLDQDKLASLPQGKVTTALLVQRGYLYRAPLDISFESILESNLINRHDICTPLVSSADQVT</sequence>
<dbReference type="Pfam" id="PF00046">
    <property type="entry name" value="Homeodomain"/>
    <property type="match status" value="1"/>
</dbReference>
<dbReference type="SUPFAM" id="SSF46689">
    <property type="entry name" value="Homeodomain-like"/>
    <property type="match status" value="1"/>
</dbReference>
<keyword evidence="5 6" id="KW-0539">Nucleus</keyword>
<evidence type="ECO:0000256" key="2">
    <source>
        <dbReference type="ARBA" id="ARBA00004586"/>
    </source>
</evidence>
<feature type="region of interest" description="Disordered" evidence="8">
    <location>
        <begin position="163"/>
        <end position="185"/>
    </location>
</feature>
<dbReference type="FunFam" id="1.10.10.60:FF:000020">
    <property type="entry name" value="Ceramide synthase 5"/>
    <property type="match status" value="1"/>
</dbReference>
<dbReference type="InterPro" id="IPR050460">
    <property type="entry name" value="Distal-less_Homeobox_TF"/>
</dbReference>
<dbReference type="PROSITE" id="PS00027">
    <property type="entry name" value="HOMEOBOX_1"/>
    <property type="match status" value="1"/>
</dbReference>
<keyword evidence="3 6" id="KW-0238">DNA-binding</keyword>
<dbReference type="SMART" id="SM00389">
    <property type="entry name" value="HOX"/>
    <property type="match status" value="1"/>
</dbReference>
<proteinExistence type="predicted"/>
<evidence type="ECO:0000256" key="3">
    <source>
        <dbReference type="ARBA" id="ARBA00023125"/>
    </source>
</evidence>
<evidence type="ECO:0000313" key="10">
    <source>
        <dbReference type="EMBL" id="AEX07900.1"/>
    </source>
</evidence>
<feature type="domain" description="Homeobox" evidence="9">
    <location>
        <begin position="101"/>
        <end position="161"/>
    </location>
</feature>
<dbReference type="GO" id="GO:0000981">
    <property type="term" value="F:DNA-binding transcription factor activity, RNA polymerase II-specific"/>
    <property type="evidence" value="ECO:0007669"/>
    <property type="project" value="InterPro"/>
</dbReference>
<dbReference type="EMBL" id="JN578701">
    <property type="protein sequence ID" value="AEX07900.1"/>
    <property type="molecule type" value="Genomic_DNA"/>
</dbReference>
<dbReference type="InterPro" id="IPR001356">
    <property type="entry name" value="HD"/>
</dbReference>
<feature type="DNA-binding region" description="Homeobox" evidence="6">
    <location>
        <begin position="103"/>
        <end position="162"/>
    </location>
</feature>
<comment type="subcellular location">
    <subcellularLocation>
        <location evidence="1">Endomembrane system</location>
        <topology evidence="1">Multi-pass membrane protein</topology>
    </subcellularLocation>
    <subcellularLocation>
        <location evidence="2">Endoplasmic reticulum membrane</location>
    </subcellularLocation>
    <subcellularLocation>
        <location evidence="6 7">Nucleus</location>
    </subcellularLocation>
</comment>
<dbReference type="GO" id="GO:0005789">
    <property type="term" value="C:endoplasmic reticulum membrane"/>
    <property type="evidence" value="ECO:0007669"/>
    <property type="project" value="UniProtKB-SubCell"/>
</dbReference>
<evidence type="ECO:0000256" key="5">
    <source>
        <dbReference type="ARBA" id="ARBA00023242"/>
    </source>
</evidence>
<keyword evidence="4 6" id="KW-0371">Homeobox</keyword>
<evidence type="ECO:0000256" key="6">
    <source>
        <dbReference type="PROSITE-ProRule" id="PRU00108"/>
    </source>
</evidence>
<evidence type="ECO:0000256" key="7">
    <source>
        <dbReference type="RuleBase" id="RU000682"/>
    </source>
</evidence>